<name>A0ABD6AAN1_9EURY</name>
<dbReference type="PANTHER" id="PTHR38436:SF1">
    <property type="entry name" value="ESTER CYCLASE"/>
    <property type="match status" value="1"/>
</dbReference>
<organism evidence="1 2">
    <name type="scientific">Halomarina halobia</name>
    <dbReference type="NCBI Taxonomy" id="3033386"/>
    <lineage>
        <taxon>Archaea</taxon>
        <taxon>Methanobacteriati</taxon>
        <taxon>Methanobacteriota</taxon>
        <taxon>Stenosarchaea group</taxon>
        <taxon>Halobacteria</taxon>
        <taxon>Halobacteriales</taxon>
        <taxon>Natronomonadaceae</taxon>
        <taxon>Halomarina</taxon>
    </lineage>
</organism>
<protein>
    <submittedName>
        <fullName evidence="1">Ester cyclase</fullName>
    </submittedName>
</protein>
<dbReference type="Pfam" id="PF07366">
    <property type="entry name" value="SnoaL"/>
    <property type="match status" value="1"/>
</dbReference>
<dbReference type="RefSeq" id="WP_276303127.1">
    <property type="nucleotide sequence ID" value="NZ_CP119992.1"/>
</dbReference>
<dbReference type="SUPFAM" id="SSF54427">
    <property type="entry name" value="NTF2-like"/>
    <property type="match status" value="1"/>
</dbReference>
<dbReference type="InterPro" id="IPR032710">
    <property type="entry name" value="NTF2-like_dom_sf"/>
</dbReference>
<sequence length="152" mass="17112">MATQQSIEERNMDLVRRFVTEVVNDQRYERIPEFFSPEYVRHDPAVAGDARGPERFEETVRAFRAGFPDEEMVIDDLFASGDKVCLRYTARGTHTGEFMGVEPTGTPVEMTAIAVHRIGEDGTVAETWVNYDSLGLMEQIGAVPPREEPTAE</sequence>
<evidence type="ECO:0000313" key="1">
    <source>
        <dbReference type="EMBL" id="MFC7317629.1"/>
    </source>
</evidence>
<dbReference type="AlphaFoldDB" id="A0ABD6AAN1"/>
<gene>
    <name evidence="1" type="ORF">ACFQPE_12660</name>
</gene>
<proteinExistence type="predicted"/>
<dbReference type="InterPro" id="IPR009959">
    <property type="entry name" value="Cyclase_SnoaL-like"/>
</dbReference>
<keyword evidence="2" id="KW-1185">Reference proteome</keyword>
<dbReference type="PANTHER" id="PTHR38436">
    <property type="entry name" value="POLYKETIDE CYCLASE SNOAL-LIKE DOMAIN"/>
    <property type="match status" value="1"/>
</dbReference>
<dbReference type="Gene3D" id="3.10.450.50">
    <property type="match status" value="1"/>
</dbReference>
<dbReference type="GeneID" id="79315690"/>
<comment type="caution">
    <text evidence="1">The sequence shown here is derived from an EMBL/GenBank/DDBJ whole genome shotgun (WGS) entry which is preliminary data.</text>
</comment>
<dbReference type="EMBL" id="JBHTBF010000002">
    <property type="protein sequence ID" value="MFC7317629.1"/>
    <property type="molecule type" value="Genomic_DNA"/>
</dbReference>
<evidence type="ECO:0000313" key="2">
    <source>
        <dbReference type="Proteomes" id="UP001596547"/>
    </source>
</evidence>
<accession>A0ABD6AAN1</accession>
<dbReference type="Proteomes" id="UP001596547">
    <property type="component" value="Unassembled WGS sequence"/>
</dbReference>
<reference evidence="1 2" key="1">
    <citation type="journal article" date="2019" name="Int. J. Syst. Evol. Microbiol.">
        <title>The Global Catalogue of Microorganisms (GCM) 10K type strain sequencing project: providing services to taxonomists for standard genome sequencing and annotation.</title>
        <authorList>
            <consortium name="The Broad Institute Genomics Platform"/>
            <consortium name="The Broad Institute Genome Sequencing Center for Infectious Disease"/>
            <person name="Wu L."/>
            <person name="Ma J."/>
        </authorList>
    </citation>
    <scope>NUCLEOTIDE SEQUENCE [LARGE SCALE GENOMIC DNA]</scope>
    <source>
        <strain evidence="1 2">PSR21</strain>
    </source>
</reference>